<dbReference type="OrthoDB" id="8393282at2"/>
<sequence length="126" mass="13520">MAAATTDRFQAKALVVECRSDYALDYELMLNGYGYDVVFAPGAAAAGLAVLEYPEIALALIDADTVETARCLDVIGGIRAIPIVVIASPEVLNAEAIPSNVRICRKPIVIREVERLVTGIINEKET</sequence>
<evidence type="ECO:0000313" key="1">
    <source>
        <dbReference type="EMBL" id="RWX81552.1"/>
    </source>
</evidence>
<dbReference type="EMBL" id="SBIP01000001">
    <property type="protein sequence ID" value="RWX81552.1"/>
    <property type="molecule type" value="Genomic_DNA"/>
</dbReference>
<accession>A0A444LMR8</accession>
<evidence type="ECO:0000313" key="2">
    <source>
        <dbReference type="Proteomes" id="UP000287687"/>
    </source>
</evidence>
<organism evidence="1 2">
    <name type="scientific">Neorhizobium lilium</name>
    <dbReference type="NCBI Taxonomy" id="2503024"/>
    <lineage>
        <taxon>Bacteria</taxon>
        <taxon>Pseudomonadati</taxon>
        <taxon>Pseudomonadota</taxon>
        <taxon>Alphaproteobacteria</taxon>
        <taxon>Hyphomicrobiales</taxon>
        <taxon>Rhizobiaceae</taxon>
        <taxon>Rhizobium/Agrobacterium group</taxon>
        <taxon>Neorhizobium</taxon>
    </lineage>
</organism>
<protein>
    <recommendedName>
        <fullName evidence="3">Response regulatory domain-containing protein</fullName>
    </recommendedName>
</protein>
<evidence type="ECO:0008006" key="3">
    <source>
        <dbReference type="Google" id="ProtNLM"/>
    </source>
</evidence>
<dbReference type="Gene3D" id="3.40.50.2300">
    <property type="match status" value="1"/>
</dbReference>
<comment type="caution">
    <text evidence="1">The sequence shown here is derived from an EMBL/GenBank/DDBJ whole genome shotgun (WGS) entry which is preliminary data.</text>
</comment>
<proteinExistence type="predicted"/>
<dbReference type="AlphaFoldDB" id="A0A444LMR8"/>
<name>A0A444LMR8_9HYPH</name>
<dbReference type="Proteomes" id="UP000287687">
    <property type="component" value="Unassembled WGS sequence"/>
</dbReference>
<gene>
    <name evidence="1" type="ORF">EPK99_04520</name>
</gene>
<reference evidence="1 2" key="1">
    <citation type="submission" date="2019-01" db="EMBL/GenBank/DDBJ databases">
        <title>The draft genome of Rhizobium sp. 24NR.</title>
        <authorList>
            <person name="Liu L."/>
            <person name="Liang L."/>
            <person name="Shi S."/>
            <person name="Xu L."/>
            <person name="Wang X."/>
            <person name="Li L."/>
            <person name="Zhang X."/>
        </authorList>
    </citation>
    <scope>NUCLEOTIDE SEQUENCE [LARGE SCALE GENOMIC DNA]</scope>
    <source>
        <strain evidence="1 2">24NR</strain>
    </source>
</reference>
<dbReference type="RefSeq" id="WP_128441488.1">
    <property type="nucleotide sequence ID" value="NZ_SBIP01000001.1"/>
</dbReference>
<keyword evidence="2" id="KW-1185">Reference proteome</keyword>